<dbReference type="Proteomes" id="UP001231924">
    <property type="component" value="Unassembled WGS sequence"/>
</dbReference>
<keyword evidence="3" id="KW-1185">Reference proteome</keyword>
<organism evidence="2 3">
    <name type="scientific">Actinomycetospora termitidis</name>
    <dbReference type="NCBI Taxonomy" id="3053470"/>
    <lineage>
        <taxon>Bacteria</taxon>
        <taxon>Bacillati</taxon>
        <taxon>Actinomycetota</taxon>
        <taxon>Actinomycetes</taxon>
        <taxon>Pseudonocardiales</taxon>
        <taxon>Pseudonocardiaceae</taxon>
        <taxon>Actinomycetospora</taxon>
    </lineage>
</organism>
<evidence type="ECO:0000313" key="3">
    <source>
        <dbReference type="Proteomes" id="UP001231924"/>
    </source>
</evidence>
<reference evidence="2 3" key="1">
    <citation type="submission" date="2023-06" db="EMBL/GenBank/DDBJ databases">
        <title>Actinomycetospora Odt1-22.</title>
        <authorList>
            <person name="Supong K."/>
        </authorList>
    </citation>
    <scope>NUCLEOTIDE SEQUENCE [LARGE SCALE GENOMIC DNA]</scope>
    <source>
        <strain evidence="2 3">Odt1-22</strain>
    </source>
</reference>
<proteinExistence type="predicted"/>
<evidence type="ECO:0008006" key="4">
    <source>
        <dbReference type="Google" id="ProtNLM"/>
    </source>
</evidence>
<sequence length="191" mass="21118">MDVPEHWGTTPAERARRTPADDLVPHPVARWTRAATSTADRNVLYRWLCQLTVAPYSYDLVDNWSRSSSAPLRLPLVRRSPRALTPGADTVHIGQRLLALFVVDSFVPGEHLTIRRRRRSAAELDHAGRTRGGPVGEFAVTYAVHDDPGGSRLVATVVLDRTGPVVGKALAWGDLVMMRRQLTRLCALAAR</sequence>
<dbReference type="RefSeq" id="WP_286051122.1">
    <property type="nucleotide sequence ID" value="NZ_JASVWF010000001.1"/>
</dbReference>
<feature type="region of interest" description="Disordered" evidence="1">
    <location>
        <begin position="1"/>
        <end position="21"/>
    </location>
</feature>
<evidence type="ECO:0000313" key="2">
    <source>
        <dbReference type="EMBL" id="MDL5155029.1"/>
    </source>
</evidence>
<evidence type="ECO:0000256" key="1">
    <source>
        <dbReference type="SAM" id="MobiDB-lite"/>
    </source>
</evidence>
<gene>
    <name evidence="2" type="ORF">QRT03_03600</name>
</gene>
<accession>A0ABT7M302</accession>
<name>A0ABT7M302_9PSEU</name>
<comment type="caution">
    <text evidence="2">The sequence shown here is derived from an EMBL/GenBank/DDBJ whole genome shotgun (WGS) entry which is preliminary data.</text>
</comment>
<dbReference type="EMBL" id="JASVWF010000001">
    <property type="protein sequence ID" value="MDL5155029.1"/>
    <property type="molecule type" value="Genomic_DNA"/>
</dbReference>
<protein>
    <recommendedName>
        <fullName evidence="4">Polyketide cyclase / dehydrase and lipid transport</fullName>
    </recommendedName>
</protein>